<evidence type="ECO:0000313" key="8">
    <source>
        <dbReference type="EMBL" id="KAK7590705.1"/>
    </source>
</evidence>
<proteinExistence type="predicted"/>
<dbReference type="InterPro" id="IPR036589">
    <property type="entry name" value="HCY_dom_sf"/>
</dbReference>
<dbReference type="InterPro" id="IPR003726">
    <property type="entry name" value="HCY_dom"/>
</dbReference>
<dbReference type="Pfam" id="PF02574">
    <property type="entry name" value="S-methyl_trans"/>
    <property type="match status" value="1"/>
</dbReference>
<dbReference type="PROSITE" id="PS50970">
    <property type="entry name" value="HCY"/>
    <property type="match status" value="1"/>
</dbReference>
<sequence>MVTNTYQASIEGFQTHLGLNETEAINLIKKSVTLCRKAIEIEKSLKMINEDKEILIAGSVGPYGAFLTDGSEYTGNYISTCDIEYIKKWHRPRIQALIEGGVDVLAFETIPALQEAKVLIELLKEYPNMKAWLSFSCKDENYLSYGQSFVEVAEQCWSMNPTQIMAIGVNCLAASTATELIAKLGPKNIPAIIYPNYGKIWDACKKEWVGPSVSQSDEVELYVEKWCELGVKYLGGCCGTSMETYQKMRSIVDAYNQKLEGGTDSFASR</sequence>
<dbReference type="Gene3D" id="3.20.20.330">
    <property type="entry name" value="Homocysteine-binding-like domain"/>
    <property type="match status" value="1"/>
</dbReference>
<feature type="domain" description="Hcy-binding" evidence="7">
    <location>
        <begin position="1"/>
        <end position="252"/>
    </location>
</feature>
<organism evidence="8 9">
    <name type="scientific">Parthenolecanium corni</name>
    <dbReference type="NCBI Taxonomy" id="536013"/>
    <lineage>
        <taxon>Eukaryota</taxon>
        <taxon>Metazoa</taxon>
        <taxon>Ecdysozoa</taxon>
        <taxon>Arthropoda</taxon>
        <taxon>Hexapoda</taxon>
        <taxon>Insecta</taxon>
        <taxon>Pterygota</taxon>
        <taxon>Neoptera</taxon>
        <taxon>Paraneoptera</taxon>
        <taxon>Hemiptera</taxon>
        <taxon>Sternorrhyncha</taxon>
        <taxon>Coccoidea</taxon>
        <taxon>Coccidae</taxon>
        <taxon>Parthenolecanium</taxon>
    </lineage>
</organism>
<evidence type="ECO:0000256" key="2">
    <source>
        <dbReference type="ARBA" id="ARBA00022679"/>
    </source>
</evidence>
<reference evidence="8 9" key="1">
    <citation type="submission" date="2024-03" db="EMBL/GenBank/DDBJ databases">
        <title>Adaptation during the transition from Ophiocordyceps entomopathogen to insect associate is accompanied by gene loss and intensified selection.</title>
        <authorList>
            <person name="Ward C.M."/>
            <person name="Onetto C.A."/>
            <person name="Borneman A.R."/>
        </authorList>
    </citation>
    <scope>NUCLEOTIDE SEQUENCE [LARGE SCALE GENOMIC DNA]</scope>
    <source>
        <strain evidence="8">AWRI1</strain>
        <tissue evidence="8">Single Adult Female</tissue>
    </source>
</reference>
<evidence type="ECO:0000256" key="5">
    <source>
        <dbReference type="ARBA" id="ARBA00034478"/>
    </source>
</evidence>
<keyword evidence="2 6" id="KW-0808">Transferase</keyword>
<dbReference type="PANTHER" id="PTHR46015">
    <property type="entry name" value="ZGC:172121"/>
    <property type="match status" value="1"/>
</dbReference>
<comment type="cofactor">
    <cofactor evidence="6">
        <name>Zn(2+)</name>
        <dbReference type="ChEBI" id="CHEBI:29105"/>
    </cofactor>
</comment>
<dbReference type="GO" id="GO:0009086">
    <property type="term" value="P:methionine biosynthetic process"/>
    <property type="evidence" value="ECO:0007669"/>
    <property type="project" value="TreeGrafter"/>
</dbReference>
<feature type="binding site" evidence="6">
    <location>
        <position position="171"/>
    </location>
    <ligand>
        <name>Zn(2+)</name>
        <dbReference type="ChEBI" id="CHEBI:29105"/>
    </ligand>
</feature>
<keyword evidence="1 6" id="KW-0489">Methyltransferase</keyword>
<evidence type="ECO:0000313" key="9">
    <source>
        <dbReference type="Proteomes" id="UP001367676"/>
    </source>
</evidence>
<evidence type="ECO:0000256" key="6">
    <source>
        <dbReference type="PROSITE-ProRule" id="PRU00333"/>
    </source>
</evidence>
<dbReference type="GO" id="GO:0008898">
    <property type="term" value="F:S-adenosylmethionine-homocysteine S-methyltransferase activity"/>
    <property type="evidence" value="ECO:0007669"/>
    <property type="project" value="TreeGrafter"/>
</dbReference>
<keyword evidence="9" id="KW-1185">Reference proteome</keyword>
<dbReference type="PANTHER" id="PTHR46015:SF1">
    <property type="entry name" value="HOMOCYSTEINE S-METHYLTRANSFERASE-LIKE ISOFORM 1"/>
    <property type="match status" value="1"/>
</dbReference>
<feature type="binding site" evidence="6">
    <location>
        <position position="237"/>
    </location>
    <ligand>
        <name>Zn(2+)</name>
        <dbReference type="ChEBI" id="CHEBI:29105"/>
    </ligand>
</feature>
<comment type="caution">
    <text evidence="8">The sequence shown here is derived from an EMBL/GenBank/DDBJ whole genome shotgun (WGS) entry which is preliminary data.</text>
</comment>
<dbReference type="AlphaFoldDB" id="A0AAN9TGI1"/>
<dbReference type="EMBL" id="JBBCAQ010000022">
    <property type="protein sequence ID" value="KAK7590705.1"/>
    <property type="molecule type" value="Genomic_DNA"/>
</dbReference>
<gene>
    <name evidence="8" type="ORF">V9T40_002318</name>
</gene>
<dbReference type="InterPro" id="IPR051486">
    <property type="entry name" value="Hcy_S-methyltransferase"/>
</dbReference>
<dbReference type="Proteomes" id="UP001367676">
    <property type="component" value="Unassembled WGS sequence"/>
</dbReference>
<dbReference type="SUPFAM" id="SSF82282">
    <property type="entry name" value="Homocysteine S-methyltransferase"/>
    <property type="match status" value="1"/>
</dbReference>
<dbReference type="GO" id="GO:0046872">
    <property type="term" value="F:metal ion binding"/>
    <property type="evidence" value="ECO:0007669"/>
    <property type="project" value="UniProtKB-KW"/>
</dbReference>
<name>A0AAN9TGI1_9HEMI</name>
<evidence type="ECO:0000256" key="3">
    <source>
        <dbReference type="ARBA" id="ARBA00022723"/>
    </source>
</evidence>
<dbReference type="NCBIfam" id="NF007020">
    <property type="entry name" value="PRK09485.1"/>
    <property type="match status" value="1"/>
</dbReference>
<accession>A0AAN9TGI1</accession>
<keyword evidence="3 6" id="KW-0479">Metal-binding</keyword>
<protein>
    <recommendedName>
        <fullName evidence="7">Hcy-binding domain-containing protein</fullName>
    </recommendedName>
</protein>
<keyword evidence="4 6" id="KW-0862">Zinc</keyword>
<dbReference type="GO" id="GO:0033528">
    <property type="term" value="P:S-methylmethionine cycle"/>
    <property type="evidence" value="ECO:0007669"/>
    <property type="project" value="TreeGrafter"/>
</dbReference>
<evidence type="ECO:0000256" key="1">
    <source>
        <dbReference type="ARBA" id="ARBA00022603"/>
    </source>
</evidence>
<dbReference type="GO" id="GO:0032259">
    <property type="term" value="P:methylation"/>
    <property type="evidence" value="ECO:0007669"/>
    <property type="project" value="UniProtKB-KW"/>
</dbReference>
<comment type="pathway">
    <text evidence="5">Amino-acid biosynthesis; L-methionine biosynthesis via de novo pathway.</text>
</comment>
<feature type="binding site" evidence="6">
    <location>
        <position position="238"/>
    </location>
    <ligand>
        <name>Zn(2+)</name>
        <dbReference type="ChEBI" id="CHEBI:29105"/>
    </ligand>
</feature>
<evidence type="ECO:0000259" key="7">
    <source>
        <dbReference type="PROSITE" id="PS50970"/>
    </source>
</evidence>
<evidence type="ECO:0000256" key="4">
    <source>
        <dbReference type="ARBA" id="ARBA00022833"/>
    </source>
</evidence>